<protein>
    <submittedName>
        <fullName evidence="3">Putative transmembrane protein</fullName>
    </submittedName>
</protein>
<dbReference type="Pfam" id="PF13386">
    <property type="entry name" value="DsbD_2"/>
    <property type="match status" value="1"/>
</dbReference>
<feature type="transmembrane region" description="Helical" evidence="1">
    <location>
        <begin position="103"/>
        <end position="122"/>
    </location>
</feature>
<dbReference type="EMBL" id="GL883080">
    <property type="protein sequence ID" value="EGF90030.1"/>
    <property type="molecule type" value="Genomic_DNA"/>
</dbReference>
<evidence type="ECO:0000313" key="4">
    <source>
        <dbReference type="Proteomes" id="UP000006512"/>
    </source>
</evidence>
<gene>
    <name evidence="3" type="ORF">ABI_44570</name>
</gene>
<dbReference type="STRING" id="715226.ABI_44570"/>
<keyword evidence="1" id="KW-0472">Membrane</keyword>
<reference evidence="4" key="1">
    <citation type="submission" date="2011-03" db="EMBL/GenBank/DDBJ databases">
        <title>Draft genome sequence of Brevundimonas diminuta.</title>
        <authorList>
            <person name="Brown P.J.B."/>
            <person name="Buechlein A."/>
            <person name="Hemmerich C."/>
            <person name="Brun Y.V."/>
        </authorList>
    </citation>
    <scope>NUCLEOTIDE SEQUENCE [LARGE SCALE GENOMIC DNA]</scope>
    <source>
        <strain evidence="4">C19</strain>
    </source>
</reference>
<feature type="transmembrane region" description="Helical" evidence="1">
    <location>
        <begin position="226"/>
        <end position="244"/>
    </location>
</feature>
<dbReference type="eggNOG" id="COG2836">
    <property type="taxonomic scope" value="Bacteria"/>
</dbReference>
<feature type="transmembrane region" description="Helical" evidence="1">
    <location>
        <begin position="79"/>
        <end position="97"/>
    </location>
</feature>
<evidence type="ECO:0000259" key="2">
    <source>
        <dbReference type="Pfam" id="PF13386"/>
    </source>
</evidence>
<keyword evidence="1 3" id="KW-0812">Transmembrane</keyword>
<feature type="transmembrane region" description="Helical" evidence="1">
    <location>
        <begin position="158"/>
        <end position="182"/>
    </location>
</feature>
<organism evidence="3 4">
    <name type="scientific">Asticcacaulis biprosthecium C19</name>
    <dbReference type="NCBI Taxonomy" id="715226"/>
    <lineage>
        <taxon>Bacteria</taxon>
        <taxon>Pseudomonadati</taxon>
        <taxon>Pseudomonadota</taxon>
        <taxon>Alphaproteobacteria</taxon>
        <taxon>Caulobacterales</taxon>
        <taxon>Caulobacteraceae</taxon>
        <taxon>Asticcacaulis</taxon>
    </lineage>
</organism>
<accession>F4QTG0</accession>
<dbReference type="Proteomes" id="UP000006512">
    <property type="component" value="Unassembled WGS sequence"/>
</dbReference>
<dbReference type="AlphaFoldDB" id="F4QTG0"/>
<dbReference type="HOGENOM" id="CLU_032635_1_1_5"/>
<dbReference type="InterPro" id="IPR039447">
    <property type="entry name" value="UreH-like_TM_dom"/>
</dbReference>
<evidence type="ECO:0000313" key="3">
    <source>
        <dbReference type="EMBL" id="EGF90030.1"/>
    </source>
</evidence>
<feature type="transmembrane region" description="Helical" evidence="1">
    <location>
        <begin position="20"/>
        <end position="39"/>
    </location>
</feature>
<name>F4QTG0_9CAUL</name>
<keyword evidence="4" id="KW-1185">Reference proteome</keyword>
<keyword evidence="1" id="KW-1133">Transmembrane helix</keyword>
<evidence type="ECO:0000256" key="1">
    <source>
        <dbReference type="SAM" id="Phobius"/>
    </source>
</evidence>
<feature type="transmembrane region" description="Helical" evidence="1">
    <location>
        <begin position="188"/>
        <end position="214"/>
    </location>
</feature>
<feature type="domain" description="Urease accessory protein UreH-like transmembrane" evidence="2">
    <location>
        <begin position="34"/>
        <end position="225"/>
    </location>
</feature>
<dbReference type="PANTHER" id="PTHR42208:SF1">
    <property type="entry name" value="HEAVY METAL TRANSPORTER"/>
    <property type="match status" value="1"/>
</dbReference>
<sequence>MADLPAAFKVNLLSWLYDCGSILAAANVPLVLGLFLAGLAGSLTHCTTMCSTFVLGQSEAMTGRGVIAQLLLPYHAGRLVTYAALGAAVGFGFHLVSVSPAFIVIRHFLLTLVGLTFLAVFAERALVRLGVTLPLVPVWKPKCAVGAMRRIRTTRGPLARFGLGAALGFLPCPMVFAALMVVAAKADLIGGAMAMAAFAAGTMPVLMGLGVAGFRFLNQRPRTRQALTLAALGVNGAVLLTLAFG</sequence>
<proteinExistence type="predicted"/>
<dbReference type="PANTHER" id="PTHR42208">
    <property type="entry name" value="HEAVY METAL TRANSPORTER-RELATED"/>
    <property type="match status" value="1"/>
</dbReference>